<name>A0AAN7DJN2_9FUNG</name>
<dbReference type="InterPro" id="IPR024574">
    <property type="entry name" value="ELMO_ARM"/>
</dbReference>
<dbReference type="EMBL" id="JASEJX010000013">
    <property type="protein sequence ID" value="KAK4518247.1"/>
    <property type="molecule type" value="Genomic_DNA"/>
</dbReference>
<dbReference type="InterPro" id="IPR001849">
    <property type="entry name" value="PH_domain"/>
</dbReference>
<keyword evidence="1" id="KW-0053">Apoptosis</keyword>
<dbReference type="Pfam" id="PF04727">
    <property type="entry name" value="ELMO_CED12"/>
    <property type="match status" value="1"/>
</dbReference>
<protein>
    <submittedName>
        <fullName evidence="6">TYR_PHOSPHATASE_2 domain-containing protein</fullName>
    </submittedName>
</protein>
<dbReference type="Pfam" id="PF11841">
    <property type="entry name" value="ELMO_ARM"/>
    <property type="match status" value="1"/>
</dbReference>
<dbReference type="GO" id="GO:0048870">
    <property type="term" value="P:cell motility"/>
    <property type="evidence" value="ECO:0007669"/>
    <property type="project" value="TreeGrafter"/>
</dbReference>
<sequence length="742" mass="83248">MSHSYDMDTKPSAQEALKRLSSGFSLSESANHVMTPKDDKSLKIATFSLQGYLKEKDFATEFLERGGLDSLCDIVNTSSGNTLAYALNSFLSLMEHNTGWESLDDDFIVHIAHIVVTEQLATIARPAIAILLKLVCANESSTSVITCYGYPTLHKAIEKEPELIKTLVDRLLSPEYLLSITSMSLLTAMLKYVTDEYRSVLSSAYDRSNLKKSVLKLMKNHPSAELKLMILEYQTVFIQNINMRHGTAVSMHNPRHLNMLNDIWEAAKVDQIDIPGAKKWKKIGFTTEVPQREFGRTGVFGLEEMHLFVLNNQDLFAKLILEQIHRPEGKRCPFAKASIEVTDLLCSHWNITSTSEYNSANQEEFILNQIHIDTIAEFQPLILSFNHVHSTTLQTYFRIFHDMEATTYDLSKVSALVRSQLRSAFASTKDIQEFDRNMFGTPYQQIRDRRLKELEWADDLSGRDAITNLRTRLSKQSYEFLKKQRISCLLEGAWFPCPLSNQRMSVIASNSNNNGTLLSHPATNTGAGSPLGITNTTMSNSAAAGKRWRYYKLSRSKRSIMYGDFSEKIAPVLKSYEKLPNRIDLGSVTEIRAIRNPSIAGLVNNSSQIFNNNNSSILSSSSAIHDGNATHHLLSPGQQGQQQQQNNLAFALYSDKYTAVAEFYCATPTQAAEWKDGFSMILDKRFTSKETAELFHTLTEVGVKVKLLQIAGDRVEIPHGVVDVPPVPPGLGSGFFYDTIDT</sequence>
<proteinExistence type="predicted"/>
<reference evidence="6 7" key="1">
    <citation type="submission" date="2022-11" db="EMBL/GenBank/DDBJ databases">
        <title>Mucor velutinosus strain NIH1002 WGS.</title>
        <authorList>
            <person name="Subramanian P."/>
            <person name="Mullikin J.C."/>
            <person name="Segre J.A."/>
            <person name="Zelazny A.M."/>
        </authorList>
    </citation>
    <scope>NUCLEOTIDE SEQUENCE [LARGE SCALE GENOMIC DNA]</scope>
    <source>
        <strain evidence="6 7">NIH1002</strain>
    </source>
</reference>
<dbReference type="Gene3D" id="1.25.10.10">
    <property type="entry name" value="Leucine-rich Repeat Variant"/>
    <property type="match status" value="1"/>
</dbReference>
<comment type="caution">
    <text evidence="6">The sequence shown here is derived from an EMBL/GenBank/DDBJ whole genome shotgun (WGS) entry which is preliminary data.</text>
</comment>
<dbReference type="Proteomes" id="UP001304243">
    <property type="component" value="Unassembled WGS sequence"/>
</dbReference>
<evidence type="ECO:0000313" key="7">
    <source>
        <dbReference type="Proteomes" id="UP001304243"/>
    </source>
</evidence>
<dbReference type="PANTHER" id="PTHR12771">
    <property type="entry name" value="ENGULFMENT AND CELL MOTILITY"/>
    <property type="match status" value="1"/>
</dbReference>
<dbReference type="GO" id="GO:0006915">
    <property type="term" value="P:apoptotic process"/>
    <property type="evidence" value="ECO:0007669"/>
    <property type="project" value="UniProtKB-KW"/>
</dbReference>
<keyword evidence="3" id="KW-0729">SH3-binding</keyword>
<evidence type="ECO:0000256" key="2">
    <source>
        <dbReference type="ARBA" id="ARBA00022907"/>
    </source>
</evidence>
<dbReference type="PANTHER" id="PTHR12771:SF56">
    <property type="entry name" value="CED-12"/>
    <property type="match status" value="1"/>
</dbReference>
<keyword evidence="7" id="KW-1185">Reference proteome</keyword>
<dbReference type="InterPro" id="IPR016024">
    <property type="entry name" value="ARM-type_fold"/>
</dbReference>
<evidence type="ECO:0000259" key="5">
    <source>
        <dbReference type="PROSITE" id="PS51335"/>
    </source>
</evidence>
<dbReference type="InterPro" id="IPR011993">
    <property type="entry name" value="PH-like_dom_sf"/>
</dbReference>
<organism evidence="6 7">
    <name type="scientific">Mucor velutinosus</name>
    <dbReference type="NCBI Taxonomy" id="708070"/>
    <lineage>
        <taxon>Eukaryota</taxon>
        <taxon>Fungi</taxon>
        <taxon>Fungi incertae sedis</taxon>
        <taxon>Mucoromycota</taxon>
        <taxon>Mucoromycotina</taxon>
        <taxon>Mucoromycetes</taxon>
        <taxon>Mucorales</taxon>
        <taxon>Mucorineae</taxon>
        <taxon>Mucoraceae</taxon>
        <taxon>Mucor</taxon>
    </lineage>
</organism>
<accession>A0AAN7DJN2</accession>
<dbReference type="SUPFAM" id="SSF48371">
    <property type="entry name" value="ARM repeat"/>
    <property type="match status" value="1"/>
</dbReference>
<dbReference type="GeneID" id="89945301"/>
<dbReference type="AlphaFoldDB" id="A0AAN7DJN2"/>
<gene>
    <name evidence="6" type="ORF">ATC70_001599</name>
</gene>
<keyword evidence="2" id="KW-0581">Phagocytosis</keyword>
<evidence type="ECO:0000313" key="6">
    <source>
        <dbReference type="EMBL" id="KAK4518247.1"/>
    </source>
</evidence>
<comment type="function">
    <text evidence="4">Involved in cytoskeletal rearrangements required for phagocytosis of apoptotic cells and cell motility. Acts in association with DOCK1 and CRK. Was initially proposed to be required in complex with DOCK1 to activate Rac Rho small GTPases. May enhance the guanine nucleotide exchange factor (GEF) activity of DOCK1.</text>
</comment>
<dbReference type="PROSITE" id="PS51335">
    <property type="entry name" value="ELMO"/>
    <property type="match status" value="1"/>
</dbReference>
<feature type="domain" description="ELMO" evidence="5">
    <location>
        <begin position="255"/>
        <end position="425"/>
    </location>
</feature>
<dbReference type="GO" id="GO:0017124">
    <property type="term" value="F:SH3 domain binding"/>
    <property type="evidence" value="ECO:0007669"/>
    <property type="project" value="UniProtKB-KW"/>
</dbReference>
<dbReference type="Pfam" id="PF16457">
    <property type="entry name" value="PH_12"/>
    <property type="match status" value="1"/>
</dbReference>
<evidence type="ECO:0000256" key="4">
    <source>
        <dbReference type="ARBA" id="ARBA00024863"/>
    </source>
</evidence>
<dbReference type="InterPro" id="IPR050868">
    <property type="entry name" value="ELMO_domain-containing"/>
</dbReference>
<dbReference type="GO" id="GO:0005886">
    <property type="term" value="C:plasma membrane"/>
    <property type="evidence" value="ECO:0007669"/>
    <property type="project" value="TreeGrafter"/>
</dbReference>
<dbReference type="Gene3D" id="2.30.29.30">
    <property type="entry name" value="Pleckstrin-homology domain (PH domain)/Phosphotyrosine-binding domain (PTB)"/>
    <property type="match status" value="1"/>
</dbReference>
<dbReference type="RefSeq" id="XP_064684913.1">
    <property type="nucleotide sequence ID" value="XM_064820993.1"/>
</dbReference>
<evidence type="ECO:0000256" key="1">
    <source>
        <dbReference type="ARBA" id="ARBA00022703"/>
    </source>
</evidence>
<dbReference type="InterPro" id="IPR006816">
    <property type="entry name" value="ELMO_dom"/>
</dbReference>
<dbReference type="InterPro" id="IPR011989">
    <property type="entry name" value="ARM-like"/>
</dbReference>
<dbReference type="GO" id="GO:0007015">
    <property type="term" value="P:actin filament organization"/>
    <property type="evidence" value="ECO:0007669"/>
    <property type="project" value="TreeGrafter"/>
</dbReference>
<evidence type="ECO:0000256" key="3">
    <source>
        <dbReference type="ARBA" id="ARBA00023036"/>
    </source>
</evidence>